<dbReference type="SMART" id="SM00953">
    <property type="entry name" value="RES"/>
    <property type="match status" value="1"/>
</dbReference>
<accession>A0A831X0S6</accession>
<evidence type="ECO:0000259" key="1">
    <source>
        <dbReference type="SMART" id="SM00953"/>
    </source>
</evidence>
<comment type="caution">
    <text evidence="2">The sequence shown here is derived from an EMBL/GenBank/DDBJ whole genome shotgun (WGS) entry which is preliminary data.</text>
</comment>
<protein>
    <submittedName>
        <fullName evidence="2">RES domain-containing protein</fullName>
    </submittedName>
</protein>
<sequence>MPAEGWKAEQTVAAASARCFQGTVWRVHWREVAPTDWTLSLRTSGRYHRGLDLFPPDQAFPALYTSLAPEIAIWEMVRRSAARNLAYLENNVLSELEVDLSRILDISDPNPVGLTAADLTGPDHQPCQELAEAALARGYQGLLVPSAALPGLNLVILPRNLPEPSPIRLLRSTDLPIEILAHQHSEDRPGQEQR</sequence>
<dbReference type="Pfam" id="PF08808">
    <property type="entry name" value="RES"/>
    <property type="match status" value="1"/>
</dbReference>
<name>A0A831X0S6_9BACT</name>
<evidence type="ECO:0000313" key="2">
    <source>
        <dbReference type="EMBL" id="HEG89951.1"/>
    </source>
</evidence>
<dbReference type="AlphaFoldDB" id="A0A831X0S6"/>
<gene>
    <name evidence="2" type="ORF">ENP34_00660</name>
</gene>
<organism evidence="2">
    <name type="scientific">Thermorudis peleae</name>
    <dbReference type="NCBI Taxonomy" id="1382356"/>
    <lineage>
        <taxon>Bacteria</taxon>
        <taxon>Pseudomonadati</taxon>
        <taxon>Thermomicrobiota</taxon>
        <taxon>Thermomicrobia</taxon>
        <taxon>Thermomicrobia incertae sedis</taxon>
        <taxon>Thermorudis</taxon>
    </lineage>
</organism>
<feature type="domain" description="RES" evidence="1">
    <location>
        <begin position="40"/>
        <end position="173"/>
    </location>
</feature>
<proteinExistence type="predicted"/>
<dbReference type="EMBL" id="DSIY01000015">
    <property type="protein sequence ID" value="HEG89951.1"/>
    <property type="molecule type" value="Genomic_DNA"/>
</dbReference>
<dbReference type="InterPro" id="IPR014914">
    <property type="entry name" value="RES_dom"/>
</dbReference>
<reference evidence="2" key="1">
    <citation type="journal article" date="2020" name="mSystems">
        <title>Genome- and Community-Level Interaction Insights into Carbon Utilization and Element Cycling Functions of Hydrothermarchaeota in Hydrothermal Sediment.</title>
        <authorList>
            <person name="Zhou Z."/>
            <person name="Liu Y."/>
            <person name="Xu W."/>
            <person name="Pan J."/>
            <person name="Luo Z.H."/>
            <person name="Li M."/>
        </authorList>
    </citation>
    <scope>NUCLEOTIDE SEQUENCE [LARGE SCALE GENOMIC DNA]</scope>
    <source>
        <strain evidence="2">SpSt-210</strain>
    </source>
</reference>